<organism evidence="2">
    <name type="scientific">uncultured Sphingopyxis sp</name>
    <dbReference type="NCBI Taxonomy" id="310581"/>
    <lineage>
        <taxon>Bacteria</taxon>
        <taxon>Pseudomonadati</taxon>
        <taxon>Pseudomonadota</taxon>
        <taxon>Alphaproteobacteria</taxon>
        <taxon>Sphingomonadales</taxon>
        <taxon>Sphingomonadaceae</taxon>
        <taxon>Sphingopyxis</taxon>
        <taxon>environmental samples</taxon>
    </lineage>
</organism>
<dbReference type="KEGG" id="sphu:SPPYR_3189"/>
<proteinExistence type="predicted"/>
<feature type="region of interest" description="Disordered" evidence="1">
    <location>
        <begin position="1"/>
        <end position="27"/>
    </location>
</feature>
<name>A0A1Y5PWE1_9SPHN</name>
<protein>
    <submittedName>
        <fullName evidence="2">Uncharacterized protein</fullName>
    </submittedName>
</protein>
<sequence>MFASRSGWGPSALRKADGPHPNPSPEGEGLAFQLCLFAVESHRTRDDFTKQRSLTISGGLNRDRFVELDRPPSPSVSLV</sequence>
<evidence type="ECO:0000256" key="1">
    <source>
        <dbReference type="SAM" id="MobiDB-lite"/>
    </source>
</evidence>
<gene>
    <name evidence="2" type="ORF">SPPYR_3189</name>
</gene>
<reference evidence="2" key="1">
    <citation type="submission" date="2016-03" db="EMBL/GenBank/DDBJ databases">
        <authorList>
            <person name="Ploux O."/>
        </authorList>
    </citation>
    <scope>NUCLEOTIDE SEQUENCE</scope>
    <source>
        <strain evidence="2">UC10</strain>
    </source>
</reference>
<feature type="region of interest" description="Disordered" evidence="1">
    <location>
        <begin position="60"/>
        <end position="79"/>
    </location>
</feature>
<evidence type="ECO:0000313" key="2">
    <source>
        <dbReference type="EMBL" id="SBV34309.1"/>
    </source>
</evidence>
<dbReference type="EMBL" id="LT598653">
    <property type="protein sequence ID" value="SBV34309.1"/>
    <property type="molecule type" value="Genomic_DNA"/>
</dbReference>
<dbReference type="AlphaFoldDB" id="A0A1Y5PWE1"/>
<accession>A0A1Y5PWE1</accession>
<feature type="compositionally biased region" description="Basic and acidic residues" evidence="1">
    <location>
        <begin position="61"/>
        <end position="70"/>
    </location>
</feature>